<evidence type="ECO:0000313" key="2">
    <source>
        <dbReference type="Proteomes" id="UP001172681"/>
    </source>
</evidence>
<protein>
    <submittedName>
        <fullName evidence="1">Uncharacterized protein</fullName>
    </submittedName>
</protein>
<sequence length="290" mass="34035">MPLNLIDAIQGLGHRPLHINHFDADLCLLYKERLKFDSELNLPLAFRQNPQAWIYSGPEAEDKAVIIAKIQSDDVSWVFEHLPDWKQAIYYMTEPTEGKLHPPLNKGREAMAYLTFLIDHYNQLPAYMVFVHPHLEGWPKAWHTDSPDHNQVLSIRSLRLEYLEQQGYVNMRCIHDPGCPAEIQVDRQEDHRTTEHAMRDAWPYMFGGNYTDIPKIIAEPCCSQFAVSKKQVLKRTKSEYEHYRQWLLDTPLDDDTTGRVFEYLWHVIFGREAVHCPPVEQCWCEQFGRC</sequence>
<dbReference type="PANTHER" id="PTHR37490">
    <property type="entry name" value="EXPRESSED PROTEIN"/>
    <property type="match status" value="1"/>
</dbReference>
<reference evidence="1" key="1">
    <citation type="submission" date="2022-10" db="EMBL/GenBank/DDBJ databases">
        <title>Culturing micro-colonial fungi from biological soil crusts in the Mojave desert and describing Neophaeococcomyces mojavensis, and introducing the new genera and species Taxawa tesnikishii.</title>
        <authorList>
            <person name="Kurbessoian T."/>
            <person name="Stajich J.E."/>
        </authorList>
    </citation>
    <scope>NUCLEOTIDE SEQUENCE</scope>
    <source>
        <strain evidence="1">TK_35</strain>
    </source>
</reference>
<name>A0AA39CT20_9EURO</name>
<gene>
    <name evidence="1" type="ORF">H2204_011619</name>
</gene>
<dbReference type="AlphaFoldDB" id="A0AA39CT20"/>
<comment type="caution">
    <text evidence="1">The sequence shown here is derived from an EMBL/GenBank/DDBJ whole genome shotgun (WGS) entry which is preliminary data.</text>
</comment>
<proteinExistence type="predicted"/>
<evidence type="ECO:0000313" key="1">
    <source>
        <dbReference type="EMBL" id="KAJ9622187.1"/>
    </source>
</evidence>
<dbReference type="Proteomes" id="UP001172681">
    <property type="component" value="Unassembled WGS sequence"/>
</dbReference>
<keyword evidence="2" id="KW-1185">Reference proteome</keyword>
<organism evidence="1 2">
    <name type="scientific">Knufia peltigerae</name>
    <dbReference type="NCBI Taxonomy" id="1002370"/>
    <lineage>
        <taxon>Eukaryota</taxon>
        <taxon>Fungi</taxon>
        <taxon>Dikarya</taxon>
        <taxon>Ascomycota</taxon>
        <taxon>Pezizomycotina</taxon>
        <taxon>Eurotiomycetes</taxon>
        <taxon>Chaetothyriomycetidae</taxon>
        <taxon>Chaetothyriales</taxon>
        <taxon>Trichomeriaceae</taxon>
        <taxon>Knufia</taxon>
    </lineage>
</organism>
<dbReference type="EMBL" id="JAPDRN010000109">
    <property type="protein sequence ID" value="KAJ9622187.1"/>
    <property type="molecule type" value="Genomic_DNA"/>
</dbReference>
<dbReference type="Pfam" id="PF11913">
    <property type="entry name" value="DUF3431"/>
    <property type="match status" value="1"/>
</dbReference>
<dbReference type="InterPro" id="IPR021838">
    <property type="entry name" value="DUF3431"/>
</dbReference>
<dbReference type="PANTHER" id="PTHR37490:SF2">
    <property type="match status" value="1"/>
</dbReference>
<accession>A0AA39CT20</accession>